<comment type="subcellular location">
    <subcellularLocation>
        <location evidence="1">Cell membrane</location>
        <topology evidence="1">Lipid-anchor</topology>
    </subcellularLocation>
</comment>
<dbReference type="PROSITE" id="PS51257">
    <property type="entry name" value="PROKAR_LIPOPROTEIN"/>
    <property type="match status" value="1"/>
</dbReference>
<comment type="caution">
    <text evidence="9">The sequence shown here is derived from an EMBL/GenBank/DDBJ whole genome shotgun (WGS) entry which is preliminary data.</text>
</comment>
<dbReference type="RefSeq" id="WP_188527784.1">
    <property type="nucleotide sequence ID" value="NZ_BMGI01000003.1"/>
</dbReference>
<dbReference type="PANTHER" id="PTHR34296">
    <property type="entry name" value="TRANSCRIPTIONAL ACTIVATOR PROTEIN MED"/>
    <property type="match status" value="1"/>
</dbReference>
<dbReference type="CDD" id="cd06354">
    <property type="entry name" value="PBP1_PrnA-like"/>
    <property type="match status" value="1"/>
</dbReference>
<keyword evidence="4 7" id="KW-0732">Signal</keyword>
<evidence type="ECO:0000256" key="4">
    <source>
        <dbReference type="ARBA" id="ARBA00022729"/>
    </source>
</evidence>
<keyword evidence="6" id="KW-0449">Lipoprotein</keyword>
<keyword evidence="3" id="KW-1003">Cell membrane</keyword>
<evidence type="ECO:0000313" key="9">
    <source>
        <dbReference type="EMBL" id="GGD38513.1"/>
    </source>
</evidence>
<evidence type="ECO:0000256" key="2">
    <source>
        <dbReference type="ARBA" id="ARBA00008610"/>
    </source>
</evidence>
<evidence type="ECO:0000259" key="8">
    <source>
        <dbReference type="Pfam" id="PF02608"/>
    </source>
</evidence>
<accession>A0ABQ1QRX5</accession>
<dbReference type="Gene3D" id="3.40.50.2300">
    <property type="match status" value="2"/>
</dbReference>
<dbReference type="Pfam" id="PF02608">
    <property type="entry name" value="Bmp"/>
    <property type="match status" value="1"/>
</dbReference>
<reference evidence="10" key="1">
    <citation type="journal article" date="2019" name="Int. J. Syst. Evol. Microbiol.">
        <title>The Global Catalogue of Microorganisms (GCM) 10K type strain sequencing project: providing services to taxonomists for standard genome sequencing and annotation.</title>
        <authorList>
            <consortium name="The Broad Institute Genomics Platform"/>
            <consortium name="The Broad Institute Genome Sequencing Center for Infectious Disease"/>
            <person name="Wu L."/>
            <person name="Ma J."/>
        </authorList>
    </citation>
    <scope>NUCLEOTIDE SEQUENCE [LARGE SCALE GENOMIC DNA]</scope>
    <source>
        <strain evidence="10">CGMCC 1.12922</strain>
    </source>
</reference>
<feature type="signal peptide" evidence="7">
    <location>
        <begin position="1"/>
        <end position="20"/>
    </location>
</feature>
<feature type="domain" description="ABC transporter substrate-binding protein PnrA-like" evidence="8">
    <location>
        <begin position="27"/>
        <end position="326"/>
    </location>
</feature>
<evidence type="ECO:0000256" key="7">
    <source>
        <dbReference type="SAM" id="SignalP"/>
    </source>
</evidence>
<evidence type="ECO:0000256" key="5">
    <source>
        <dbReference type="ARBA" id="ARBA00023136"/>
    </source>
</evidence>
<protein>
    <submittedName>
        <fullName evidence="9">BMP family ABC transporter substrate-binding protein</fullName>
    </submittedName>
</protein>
<keyword evidence="5" id="KW-0472">Membrane</keyword>
<feature type="chain" id="PRO_5046102617" evidence="7">
    <location>
        <begin position="21"/>
        <end position="338"/>
    </location>
</feature>
<evidence type="ECO:0000256" key="1">
    <source>
        <dbReference type="ARBA" id="ARBA00004193"/>
    </source>
</evidence>
<dbReference type="EMBL" id="BMGI01000003">
    <property type="protein sequence ID" value="GGD38513.1"/>
    <property type="molecule type" value="Genomic_DNA"/>
</dbReference>
<comment type="similarity">
    <text evidence="2">Belongs to the BMP lipoprotein family.</text>
</comment>
<gene>
    <name evidence="9" type="ORF">GCM10011358_22920</name>
</gene>
<organism evidence="9 10">
    <name type="scientific">Sinisalibacter lacisalsi</name>
    <dbReference type="NCBI Taxonomy" id="1526570"/>
    <lineage>
        <taxon>Bacteria</taxon>
        <taxon>Pseudomonadati</taxon>
        <taxon>Pseudomonadota</taxon>
        <taxon>Alphaproteobacteria</taxon>
        <taxon>Rhodobacterales</taxon>
        <taxon>Roseobacteraceae</taxon>
        <taxon>Sinisalibacter</taxon>
    </lineage>
</organism>
<dbReference type="SUPFAM" id="SSF53822">
    <property type="entry name" value="Periplasmic binding protein-like I"/>
    <property type="match status" value="1"/>
</dbReference>
<dbReference type="PANTHER" id="PTHR34296:SF2">
    <property type="entry name" value="ABC TRANSPORTER GUANOSINE-BINDING PROTEIN NUPN"/>
    <property type="match status" value="1"/>
</dbReference>
<dbReference type="InterPro" id="IPR028082">
    <property type="entry name" value="Peripla_BP_I"/>
</dbReference>
<sequence length="338" mass="35000">MTFLTKTGLAAVLVAGSVTAASAFTACQVTDTGGIDDAGFNQTAWKGVQDSMAEYGIEGRFLESQAEADYEANLNSLLGGACDVIITVGFLMGDATATSAAANPDQKYSIVDYAYDPTIPNVVGQVYATDQAAFLAGYLAAGMTETGVLGTFGGINIPPVTVFMDGFVHGANHYNSVHGTDVTVLGWNPESQEGLFTGNFDSLDDGRAFAQNLYDEGADIIMPVAGPVGLGSASLANELGTDELKIIGVDADQTQTDPDRAHVYLTSVLKRMDATVQAVIKAAMDDTFEGGLIVGTLENGGVGLAPFHSFEDAVPAELKAEIEEIKAAIIDGSLTIGG</sequence>
<name>A0ABQ1QRX5_9RHOB</name>
<evidence type="ECO:0000256" key="6">
    <source>
        <dbReference type="ARBA" id="ARBA00023288"/>
    </source>
</evidence>
<dbReference type="InterPro" id="IPR003760">
    <property type="entry name" value="PnrA-like"/>
</dbReference>
<proteinExistence type="inferred from homology"/>
<dbReference type="InterPro" id="IPR050957">
    <property type="entry name" value="BMP_lipoprotein"/>
</dbReference>
<evidence type="ECO:0000256" key="3">
    <source>
        <dbReference type="ARBA" id="ARBA00022475"/>
    </source>
</evidence>
<evidence type="ECO:0000313" key="10">
    <source>
        <dbReference type="Proteomes" id="UP000617355"/>
    </source>
</evidence>
<dbReference type="Proteomes" id="UP000617355">
    <property type="component" value="Unassembled WGS sequence"/>
</dbReference>
<keyword evidence="10" id="KW-1185">Reference proteome</keyword>